<dbReference type="AlphaFoldDB" id="A0A8R2B7Q8"/>
<dbReference type="EnsemblMetazoa" id="XM_008187625.1">
    <property type="protein sequence ID" value="XP_008185847.1"/>
    <property type="gene ID" value="LOC103310196"/>
</dbReference>
<reference evidence="2" key="1">
    <citation type="submission" date="2010-06" db="EMBL/GenBank/DDBJ databases">
        <authorList>
            <person name="Jiang H."/>
            <person name="Abraham K."/>
            <person name="Ali S."/>
            <person name="Alsbrooks S.L."/>
            <person name="Anim B.N."/>
            <person name="Anosike U.S."/>
            <person name="Attaway T."/>
            <person name="Bandaranaike D.P."/>
            <person name="Battles P.K."/>
            <person name="Bell S.N."/>
            <person name="Bell A.V."/>
            <person name="Beltran B."/>
            <person name="Bickham C."/>
            <person name="Bustamante Y."/>
            <person name="Caleb T."/>
            <person name="Canada A."/>
            <person name="Cardenas V."/>
            <person name="Carter K."/>
            <person name="Chacko J."/>
            <person name="Chandrabose M.N."/>
            <person name="Chavez D."/>
            <person name="Chavez A."/>
            <person name="Chen L."/>
            <person name="Chu H.-S."/>
            <person name="Claassen K.J."/>
            <person name="Cockrell R."/>
            <person name="Collins M."/>
            <person name="Cooper J.A."/>
            <person name="Cree A."/>
            <person name="Curry S.M."/>
            <person name="Da Y."/>
            <person name="Dao M.D."/>
            <person name="Das B."/>
            <person name="Davila M.-L."/>
            <person name="Davy-Carroll L."/>
            <person name="Denson S."/>
            <person name="Dinh H."/>
            <person name="Ebong V.E."/>
            <person name="Edwards J.R."/>
            <person name="Egan A."/>
            <person name="El-Daye J."/>
            <person name="Escobedo L."/>
            <person name="Fernandez S."/>
            <person name="Fernando P.R."/>
            <person name="Flagg N."/>
            <person name="Forbes L.D."/>
            <person name="Fowler R.G."/>
            <person name="Fu Q."/>
            <person name="Gabisi R.A."/>
            <person name="Ganer J."/>
            <person name="Garbino Pronczuk A."/>
            <person name="Garcia R.M."/>
            <person name="Garner T."/>
            <person name="Garrett T.E."/>
            <person name="Gonzalez D.A."/>
            <person name="Hamid H."/>
            <person name="Hawkins E.S."/>
            <person name="Hirani K."/>
            <person name="Hogues M.E."/>
            <person name="Hollins B."/>
            <person name="Hsiao C.-H."/>
            <person name="Jabil R."/>
            <person name="James M.L."/>
            <person name="Jhangiani S.N."/>
            <person name="Johnson B."/>
            <person name="Johnson Q."/>
            <person name="Joshi V."/>
            <person name="Kalu J.B."/>
            <person name="Kam C."/>
            <person name="Kashfia A."/>
            <person name="Keebler J."/>
            <person name="Kisamo H."/>
            <person name="Kovar C.L."/>
            <person name="Lago L.A."/>
            <person name="Lai C.-Y."/>
            <person name="Laidlaw J."/>
            <person name="Lara F."/>
            <person name="Le T.-K."/>
            <person name="Lee S.L."/>
            <person name="Legall F.H."/>
            <person name="Lemon S.J."/>
            <person name="Lewis L.R."/>
            <person name="Li B."/>
            <person name="Liu Y."/>
            <person name="Liu Y.-S."/>
            <person name="Lopez J."/>
            <person name="Lozado R.J."/>
            <person name="Lu J."/>
            <person name="Madu R.C."/>
            <person name="Maheshwari M."/>
            <person name="Maheshwari R."/>
            <person name="Malloy K."/>
            <person name="Martinez E."/>
            <person name="Mathew T."/>
            <person name="Mercado I.C."/>
            <person name="Mercado C."/>
            <person name="Meyer B."/>
            <person name="Montgomery K."/>
            <person name="Morgan M.B."/>
            <person name="Munidasa M."/>
            <person name="Nazareth L.V."/>
            <person name="Nelson J."/>
            <person name="Ng B.M."/>
            <person name="Nguyen N.B."/>
            <person name="Nguyen P.Q."/>
            <person name="Nguyen T."/>
            <person name="Obregon M."/>
            <person name="Okwuonu G.O."/>
            <person name="Onwere C.G."/>
            <person name="Orozco G."/>
            <person name="Parra A."/>
            <person name="Patel S."/>
            <person name="Patil S."/>
            <person name="Perez A."/>
            <person name="Perez Y."/>
            <person name="Pham C."/>
            <person name="Primus E.L."/>
            <person name="Pu L.-L."/>
            <person name="Puazo M."/>
            <person name="Qin X."/>
            <person name="Quiroz J.B."/>
            <person name="Reese J."/>
            <person name="Richards S."/>
            <person name="Rives C.M."/>
            <person name="Robberts R."/>
            <person name="Ruiz S.J."/>
            <person name="Ruiz M.J."/>
            <person name="Santibanez J."/>
            <person name="Schneider B.W."/>
            <person name="Sisson I."/>
            <person name="Smith M."/>
            <person name="Sodergren E."/>
            <person name="Song X.-Z."/>
            <person name="Song B.B."/>
            <person name="Summersgill H."/>
            <person name="Thelus R."/>
            <person name="Thornton R.D."/>
            <person name="Trejos Z.Y."/>
            <person name="Usmani K."/>
            <person name="Vattathil S."/>
            <person name="Villasana D."/>
            <person name="Walker D.L."/>
            <person name="Wang S."/>
            <person name="Wang K."/>
            <person name="White C.S."/>
            <person name="Williams A.C."/>
            <person name="Williamson J."/>
            <person name="Wilson K."/>
            <person name="Woghiren I.O."/>
            <person name="Woodworth J.R."/>
            <person name="Worley K.C."/>
            <person name="Wright R.A."/>
            <person name="Wu W."/>
            <person name="Young L."/>
            <person name="Zhang L."/>
            <person name="Zhang J."/>
            <person name="Zhu Y."/>
            <person name="Muzny D.M."/>
            <person name="Weinstock G."/>
            <person name="Gibbs R.A."/>
        </authorList>
    </citation>
    <scope>NUCLEOTIDE SEQUENCE [LARGE SCALE GENOMIC DNA]</scope>
    <source>
        <strain evidence="2">LSR1</strain>
    </source>
</reference>
<dbReference type="RefSeq" id="XP_008185847.1">
    <property type="nucleotide sequence ID" value="XM_008187625.1"/>
</dbReference>
<accession>A0A8R2B7Q8</accession>
<evidence type="ECO:0000313" key="1">
    <source>
        <dbReference type="EnsemblMetazoa" id="XP_008185847.1"/>
    </source>
</evidence>
<dbReference type="InterPro" id="IPR036397">
    <property type="entry name" value="RNaseH_sf"/>
</dbReference>
<name>A0A8R2B7Q8_ACYPI</name>
<reference evidence="1" key="2">
    <citation type="submission" date="2022-06" db="UniProtKB">
        <authorList>
            <consortium name="EnsemblMetazoa"/>
        </authorList>
    </citation>
    <scope>IDENTIFICATION</scope>
</reference>
<sequence length="158" mass="18472">MNGSTFFEWFARILPLLKENAVIVITNATYHSVKKDRIPVMSWKKQEIINWLESKGENITYPTTNGALLSQVRTIHTDDHEKYVIDEYAKDNNKTILRLPPYHCELTPEMWTNFVVHVINEEEKFWKIDNITDDFMDKEPEEGARHILTIGDTSSDSD</sequence>
<evidence type="ECO:0000313" key="2">
    <source>
        <dbReference type="Proteomes" id="UP000007819"/>
    </source>
</evidence>
<protein>
    <submittedName>
        <fullName evidence="1">Uncharacterized protein</fullName>
    </submittedName>
</protein>
<dbReference type="OrthoDB" id="6604072at2759"/>
<dbReference type="GO" id="GO:0003676">
    <property type="term" value="F:nucleic acid binding"/>
    <property type="evidence" value="ECO:0007669"/>
    <property type="project" value="InterPro"/>
</dbReference>
<proteinExistence type="predicted"/>
<dbReference type="PANTHER" id="PTHR33939:SF1">
    <property type="entry name" value="DUF4371 DOMAIN-CONTAINING PROTEIN"/>
    <property type="match status" value="1"/>
</dbReference>
<dbReference type="Gene3D" id="3.30.420.10">
    <property type="entry name" value="Ribonuclease H-like superfamily/Ribonuclease H"/>
    <property type="match status" value="1"/>
</dbReference>
<dbReference type="Proteomes" id="UP000007819">
    <property type="component" value="Chromosome X"/>
</dbReference>
<dbReference type="PANTHER" id="PTHR33939">
    <property type="entry name" value="PROTEIN CBG22215"/>
    <property type="match status" value="1"/>
</dbReference>
<dbReference type="KEGG" id="api:103310196"/>
<dbReference type="GeneID" id="103310196"/>
<organism evidence="1 2">
    <name type="scientific">Acyrthosiphon pisum</name>
    <name type="common">Pea aphid</name>
    <dbReference type="NCBI Taxonomy" id="7029"/>
    <lineage>
        <taxon>Eukaryota</taxon>
        <taxon>Metazoa</taxon>
        <taxon>Ecdysozoa</taxon>
        <taxon>Arthropoda</taxon>
        <taxon>Hexapoda</taxon>
        <taxon>Insecta</taxon>
        <taxon>Pterygota</taxon>
        <taxon>Neoptera</taxon>
        <taxon>Paraneoptera</taxon>
        <taxon>Hemiptera</taxon>
        <taxon>Sternorrhyncha</taxon>
        <taxon>Aphidomorpha</taxon>
        <taxon>Aphidoidea</taxon>
        <taxon>Aphididae</taxon>
        <taxon>Macrosiphini</taxon>
        <taxon>Acyrthosiphon</taxon>
    </lineage>
</organism>
<keyword evidence="2" id="KW-1185">Reference proteome</keyword>